<dbReference type="RefSeq" id="WP_165032651.1">
    <property type="nucleotide sequence ID" value="NZ_JAAKZF010000051.1"/>
</dbReference>
<dbReference type="EMBL" id="JAAKZF010000051">
    <property type="protein sequence ID" value="NGO54380.1"/>
    <property type="molecule type" value="Genomic_DNA"/>
</dbReference>
<protein>
    <submittedName>
        <fullName evidence="1">Uncharacterized protein</fullName>
    </submittedName>
</protein>
<organism evidence="1 2">
    <name type="scientific">Allomesorhizobium camelthorni</name>
    <dbReference type="NCBI Taxonomy" id="475069"/>
    <lineage>
        <taxon>Bacteria</taxon>
        <taxon>Pseudomonadati</taxon>
        <taxon>Pseudomonadota</taxon>
        <taxon>Alphaproteobacteria</taxon>
        <taxon>Hyphomicrobiales</taxon>
        <taxon>Phyllobacteriaceae</taxon>
        <taxon>Allomesorhizobium</taxon>
    </lineage>
</organism>
<gene>
    <name evidence="1" type="ORF">G6N73_25150</name>
</gene>
<evidence type="ECO:0000313" key="2">
    <source>
        <dbReference type="Proteomes" id="UP001642900"/>
    </source>
</evidence>
<evidence type="ECO:0000313" key="1">
    <source>
        <dbReference type="EMBL" id="NGO54380.1"/>
    </source>
</evidence>
<reference evidence="1 2" key="1">
    <citation type="submission" date="2020-02" db="EMBL/GenBank/DDBJ databases">
        <title>Genome sequence of strain CCNWXJ40-4.</title>
        <authorList>
            <person name="Gao J."/>
            <person name="Sun J."/>
        </authorList>
    </citation>
    <scope>NUCLEOTIDE SEQUENCE [LARGE SCALE GENOMIC DNA]</scope>
    <source>
        <strain evidence="1 2">CCNWXJ 40-4</strain>
    </source>
</reference>
<accession>A0A6G4WJT8</accession>
<keyword evidence="2" id="KW-1185">Reference proteome</keyword>
<comment type="caution">
    <text evidence="1">The sequence shown here is derived from an EMBL/GenBank/DDBJ whole genome shotgun (WGS) entry which is preliminary data.</text>
</comment>
<dbReference type="AlphaFoldDB" id="A0A6G4WJT8"/>
<dbReference type="Proteomes" id="UP001642900">
    <property type="component" value="Unassembled WGS sequence"/>
</dbReference>
<name>A0A6G4WJT8_9HYPH</name>
<sequence>MATSTRIEDHTIWFKHIDGPKMRERLARLKDDEEINLDVDGVVGRWKRMRTGRDGRPTNAIRPEGAMKAVWNEWFKTRKGEIIELREARLADDYLAANSALFSEWSSPEDEEAFRDL</sequence>
<proteinExistence type="predicted"/>